<dbReference type="GO" id="GO:0016787">
    <property type="term" value="F:hydrolase activity"/>
    <property type="evidence" value="ECO:0007669"/>
    <property type="project" value="InterPro"/>
</dbReference>
<accession>A0A0C3Q1L6</accession>
<sequence>MDKVYMVGPEGTGKAIIVIYDIFGFFPQTLQGADLLADAVGARVLMPDFLMGKPWPADRFPPQTKIEEAQLQLYFGTTANPLLTIPYINRIAEELKKEGATKVGVLGFCWGGKLSIKCGSQSWADGVAAIHPAMLTASDADKIQVPLALFPSVDEPVEEYEGMVKALSDKPWSDKNAYKVYPSVSHGFAAARANLTDPDGKAQFEDVYTRTAAFFKDVFES</sequence>
<dbReference type="SUPFAM" id="SSF53474">
    <property type="entry name" value="alpha/beta-Hydrolases"/>
    <property type="match status" value="1"/>
</dbReference>
<gene>
    <name evidence="2" type="ORF">M407DRAFT_33867</name>
</gene>
<reference evidence="2 3" key="1">
    <citation type="submission" date="2014-04" db="EMBL/GenBank/DDBJ databases">
        <authorList>
            <consortium name="DOE Joint Genome Institute"/>
            <person name="Kuo A."/>
            <person name="Girlanda M."/>
            <person name="Perotto S."/>
            <person name="Kohler A."/>
            <person name="Nagy L.G."/>
            <person name="Floudas D."/>
            <person name="Copeland A."/>
            <person name="Barry K.W."/>
            <person name="Cichocki N."/>
            <person name="Veneault-Fourrey C."/>
            <person name="LaButti K."/>
            <person name="Lindquist E.A."/>
            <person name="Lipzen A."/>
            <person name="Lundell T."/>
            <person name="Morin E."/>
            <person name="Murat C."/>
            <person name="Sun H."/>
            <person name="Tunlid A."/>
            <person name="Henrissat B."/>
            <person name="Grigoriev I.V."/>
            <person name="Hibbett D.S."/>
            <person name="Martin F."/>
            <person name="Nordberg H.P."/>
            <person name="Cantor M.N."/>
            <person name="Hua S.X."/>
        </authorList>
    </citation>
    <scope>NUCLEOTIDE SEQUENCE [LARGE SCALE GENOMIC DNA]</scope>
    <source>
        <strain evidence="2 3">MUT 4182</strain>
    </source>
</reference>
<organism evidence="2 3">
    <name type="scientific">Tulasnella calospora MUT 4182</name>
    <dbReference type="NCBI Taxonomy" id="1051891"/>
    <lineage>
        <taxon>Eukaryota</taxon>
        <taxon>Fungi</taxon>
        <taxon>Dikarya</taxon>
        <taxon>Basidiomycota</taxon>
        <taxon>Agaricomycotina</taxon>
        <taxon>Agaricomycetes</taxon>
        <taxon>Cantharellales</taxon>
        <taxon>Tulasnellaceae</taxon>
        <taxon>Tulasnella</taxon>
    </lineage>
</organism>
<name>A0A0C3Q1L6_9AGAM</name>
<dbReference type="AlphaFoldDB" id="A0A0C3Q1L6"/>
<protein>
    <recommendedName>
        <fullName evidence="1">Dienelactone hydrolase domain-containing protein</fullName>
    </recommendedName>
</protein>
<reference evidence="3" key="2">
    <citation type="submission" date="2015-01" db="EMBL/GenBank/DDBJ databases">
        <title>Evolutionary Origins and Diversification of the Mycorrhizal Mutualists.</title>
        <authorList>
            <consortium name="DOE Joint Genome Institute"/>
            <consortium name="Mycorrhizal Genomics Consortium"/>
            <person name="Kohler A."/>
            <person name="Kuo A."/>
            <person name="Nagy L.G."/>
            <person name="Floudas D."/>
            <person name="Copeland A."/>
            <person name="Barry K.W."/>
            <person name="Cichocki N."/>
            <person name="Veneault-Fourrey C."/>
            <person name="LaButti K."/>
            <person name="Lindquist E.A."/>
            <person name="Lipzen A."/>
            <person name="Lundell T."/>
            <person name="Morin E."/>
            <person name="Murat C."/>
            <person name="Riley R."/>
            <person name="Ohm R."/>
            <person name="Sun H."/>
            <person name="Tunlid A."/>
            <person name="Henrissat B."/>
            <person name="Grigoriev I.V."/>
            <person name="Hibbett D.S."/>
            <person name="Martin F."/>
        </authorList>
    </citation>
    <scope>NUCLEOTIDE SEQUENCE [LARGE SCALE GENOMIC DNA]</scope>
    <source>
        <strain evidence="3">MUT 4182</strain>
    </source>
</reference>
<proteinExistence type="predicted"/>
<evidence type="ECO:0000313" key="2">
    <source>
        <dbReference type="EMBL" id="KIO16486.1"/>
    </source>
</evidence>
<dbReference type="EMBL" id="KN823553">
    <property type="protein sequence ID" value="KIO16486.1"/>
    <property type="molecule type" value="Genomic_DNA"/>
</dbReference>
<dbReference type="Gene3D" id="3.40.50.1820">
    <property type="entry name" value="alpha/beta hydrolase"/>
    <property type="match status" value="1"/>
</dbReference>
<feature type="domain" description="Dienelactone hydrolase" evidence="1">
    <location>
        <begin position="4"/>
        <end position="218"/>
    </location>
</feature>
<dbReference type="HOGENOM" id="CLU_054590_0_1_1"/>
<evidence type="ECO:0000313" key="3">
    <source>
        <dbReference type="Proteomes" id="UP000054248"/>
    </source>
</evidence>
<dbReference type="PANTHER" id="PTHR47668:SF1">
    <property type="entry name" value="DIENELACTONE HYDROLASE DOMAIN-CONTAINING PROTEIN-RELATED"/>
    <property type="match status" value="1"/>
</dbReference>
<dbReference type="Proteomes" id="UP000054248">
    <property type="component" value="Unassembled WGS sequence"/>
</dbReference>
<dbReference type="InterPro" id="IPR029058">
    <property type="entry name" value="AB_hydrolase_fold"/>
</dbReference>
<dbReference type="OrthoDB" id="2147163at2759"/>
<dbReference type="STRING" id="1051891.A0A0C3Q1L6"/>
<dbReference type="Pfam" id="PF01738">
    <property type="entry name" value="DLH"/>
    <property type="match status" value="1"/>
</dbReference>
<dbReference type="PANTHER" id="PTHR47668">
    <property type="entry name" value="DIENELACTONE HYDROLASE FAMILY PROTEIN (AFU_ORTHOLOGUE AFUA_6G01940)"/>
    <property type="match status" value="1"/>
</dbReference>
<evidence type="ECO:0000259" key="1">
    <source>
        <dbReference type="Pfam" id="PF01738"/>
    </source>
</evidence>
<dbReference type="InterPro" id="IPR002925">
    <property type="entry name" value="Dienelactn_hydro"/>
</dbReference>
<keyword evidence="3" id="KW-1185">Reference proteome</keyword>